<dbReference type="Gene3D" id="3.90.1200.10">
    <property type="match status" value="1"/>
</dbReference>
<dbReference type="EMBL" id="CP115396">
    <property type="protein sequence ID" value="WBO83291.1"/>
    <property type="molecule type" value="Genomic_DNA"/>
</dbReference>
<dbReference type="InterPro" id="IPR002575">
    <property type="entry name" value="Aminoglycoside_PTrfase"/>
</dbReference>
<gene>
    <name evidence="2" type="ORF">O9Z63_12965</name>
</gene>
<evidence type="ECO:0000259" key="1">
    <source>
        <dbReference type="Pfam" id="PF01636"/>
    </source>
</evidence>
<dbReference type="InterPro" id="IPR011009">
    <property type="entry name" value="Kinase-like_dom_sf"/>
</dbReference>
<accession>A0ABY7PKF5</accession>
<protein>
    <submittedName>
        <fullName evidence="2">Aminoglycoside phosphotransferase family protein</fullName>
    </submittedName>
</protein>
<feature type="domain" description="Aminoglycoside phosphotransferase" evidence="1">
    <location>
        <begin position="121"/>
        <end position="325"/>
    </location>
</feature>
<organism evidence="2 3">
    <name type="scientific">Hymenobacter yonginensis</name>
    <dbReference type="NCBI Taxonomy" id="748197"/>
    <lineage>
        <taxon>Bacteria</taxon>
        <taxon>Pseudomonadati</taxon>
        <taxon>Bacteroidota</taxon>
        <taxon>Cytophagia</taxon>
        <taxon>Cytophagales</taxon>
        <taxon>Hymenobacteraceae</taxon>
        <taxon>Hymenobacter</taxon>
    </lineage>
</organism>
<name>A0ABY7PKF5_9BACT</name>
<reference evidence="2 3" key="1">
    <citation type="journal article" date="2011" name="Int. J. Syst. Evol. Microbiol.">
        <title>Hymenobacter yonginensis sp. nov., isolated from a mesotrophic artificial lake.</title>
        <authorList>
            <person name="Joung Y."/>
            <person name="Cho S.H."/>
            <person name="Kim H."/>
            <person name="Kim S.B."/>
            <person name="Joh K."/>
        </authorList>
    </citation>
    <scope>NUCLEOTIDE SEQUENCE [LARGE SCALE GENOMIC DNA]</scope>
    <source>
        <strain evidence="2 3">KCTC 22745</strain>
    </source>
</reference>
<keyword evidence="3" id="KW-1185">Reference proteome</keyword>
<evidence type="ECO:0000313" key="3">
    <source>
        <dbReference type="Proteomes" id="UP001211872"/>
    </source>
</evidence>
<evidence type="ECO:0000313" key="2">
    <source>
        <dbReference type="EMBL" id="WBO83291.1"/>
    </source>
</evidence>
<dbReference type="SUPFAM" id="SSF56112">
    <property type="entry name" value="Protein kinase-like (PK-like)"/>
    <property type="match status" value="1"/>
</dbReference>
<dbReference type="Pfam" id="PF01636">
    <property type="entry name" value="APH"/>
    <property type="match status" value="1"/>
</dbReference>
<proteinExistence type="predicted"/>
<sequence>MPDTTTLDLVSPAFLEEMLRAHAPNSAHKVLAVDPLPLDNSASILVTLTAGQSARPIGHFGLAVTLEEAGRPPTTHHLVLKVKPHGGEISSMLAGLAGLCGGELAAVYSAFAERTGFQHTHQRELAVYEHAAPGLMPRIWGTHADKATGLYCVLMEYLEDVTLLNSVQTPAAWTNHHIRTALAQLAAWHACHLLPPGFAAPAWPDLPTGAYMQELAPLWTALLHNAAPRFPELFGVQRTAQLQAAIQQIPQRKAWLDARPRTLIHNDLNPRNTCFRGAGASLQLSAYDWELATYHVPVYDAVELLCFVLDTDRYHLRPAYLEHYRHTLHALTGRYADPAAFRRETHYAALDFGLHRLGMYLMAHSVGPYPFLPRVVESFFDTLTQTVPTENTAPAAIASHIA</sequence>
<dbReference type="RefSeq" id="WP_270125668.1">
    <property type="nucleotide sequence ID" value="NZ_CP115396.1"/>
</dbReference>
<dbReference type="Proteomes" id="UP001211872">
    <property type="component" value="Chromosome"/>
</dbReference>